<dbReference type="AlphaFoldDB" id="A0A7K0G4Z0"/>
<sequence>MKKLIVLSLFVAVFSGCTSFKDSNTANKATATGTIQKIGMTTFQYGTHLLKTENKTYALRSDAINLDEYMDKKVTVKGKKVKGYPLEGGPEFLDVYLIKF</sequence>
<proteinExistence type="predicted"/>
<keyword evidence="3" id="KW-1185">Reference proteome</keyword>
<dbReference type="Proteomes" id="UP000487757">
    <property type="component" value="Unassembled WGS sequence"/>
</dbReference>
<protein>
    <recommendedName>
        <fullName evidence="4">Lipoprotein</fullName>
    </recommendedName>
</protein>
<dbReference type="RefSeq" id="WP_154282829.1">
    <property type="nucleotide sequence ID" value="NZ_JBHUJQ010000001.1"/>
</dbReference>
<feature type="chain" id="PRO_5029916555" description="Lipoprotein" evidence="1">
    <location>
        <begin position="21"/>
        <end position="100"/>
    </location>
</feature>
<dbReference type="PROSITE" id="PS51257">
    <property type="entry name" value="PROKAR_LIPOPROTEIN"/>
    <property type="match status" value="1"/>
</dbReference>
<accession>A0A7K0G4Z0</accession>
<gene>
    <name evidence="2" type="ORF">GJU39_20290</name>
</gene>
<comment type="caution">
    <text evidence="2">The sequence shown here is derived from an EMBL/GenBank/DDBJ whole genome shotgun (WGS) entry which is preliminary data.</text>
</comment>
<feature type="signal peptide" evidence="1">
    <location>
        <begin position="1"/>
        <end position="20"/>
    </location>
</feature>
<organism evidence="2 3">
    <name type="scientific">Pedobacter petrophilus</name>
    <dbReference type="NCBI Taxonomy" id="1908241"/>
    <lineage>
        <taxon>Bacteria</taxon>
        <taxon>Pseudomonadati</taxon>
        <taxon>Bacteroidota</taxon>
        <taxon>Sphingobacteriia</taxon>
        <taxon>Sphingobacteriales</taxon>
        <taxon>Sphingobacteriaceae</taxon>
        <taxon>Pedobacter</taxon>
    </lineage>
</organism>
<evidence type="ECO:0000313" key="2">
    <source>
        <dbReference type="EMBL" id="MRX78424.1"/>
    </source>
</evidence>
<name>A0A7K0G4Z0_9SPHI</name>
<keyword evidence="1" id="KW-0732">Signal</keyword>
<dbReference type="OrthoDB" id="1447689at2"/>
<dbReference type="EMBL" id="WKKH01000052">
    <property type="protein sequence ID" value="MRX78424.1"/>
    <property type="molecule type" value="Genomic_DNA"/>
</dbReference>
<evidence type="ECO:0008006" key="4">
    <source>
        <dbReference type="Google" id="ProtNLM"/>
    </source>
</evidence>
<evidence type="ECO:0000256" key="1">
    <source>
        <dbReference type="SAM" id="SignalP"/>
    </source>
</evidence>
<reference evidence="2 3" key="1">
    <citation type="submission" date="2019-11" db="EMBL/GenBank/DDBJ databases">
        <title>Pedobacter petrophilus genome.</title>
        <authorList>
            <person name="Feldbauer M.J."/>
            <person name="Newman J.D."/>
        </authorList>
    </citation>
    <scope>NUCLEOTIDE SEQUENCE [LARGE SCALE GENOMIC DNA]</scope>
    <source>
        <strain evidence="2 3">LMG 29686</strain>
    </source>
</reference>
<evidence type="ECO:0000313" key="3">
    <source>
        <dbReference type="Proteomes" id="UP000487757"/>
    </source>
</evidence>